<feature type="region of interest" description="Disordered" evidence="12">
    <location>
        <begin position="223"/>
        <end position="261"/>
    </location>
</feature>
<dbReference type="Pfam" id="PF13538">
    <property type="entry name" value="UvrD_C_2"/>
    <property type="match status" value="1"/>
</dbReference>
<keyword evidence="3 11" id="KW-0227">DNA damage</keyword>
<dbReference type="NCBIfam" id="TIGR01447">
    <property type="entry name" value="recD"/>
    <property type="match status" value="1"/>
</dbReference>
<evidence type="ECO:0000256" key="4">
    <source>
        <dbReference type="ARBA" id="ARBA00022801"/>
    </source>
</evidence>
<dbReference type="RefSeq" id="WP_231664644.1">
    <property type="nucleotide sequence ID" value="NZ_BAABKI010000020.1"/>
</dbReference>
<dbReference type="Pfam" id="PF21185">
    <property type="entry name" value="RecD_N"/>
    <property type="match status" value="1"/>
</dbReference>
<dbReference type="SUPFAM" id="SSF52540">
    <property type="entry name" value="P-loop containing nucleoside triphosphate hydrolases"/>
    <property type="match status" value="1"/>
</dbReference>
<comment type="subunit">
    <text evidence="11">Heterotrimer of RecB, RecC and RecD. All subunits contribute to DNA-binding.</text>
</comment>
<keyword evidence="9 11" id="KW-0234">DNA repair</keyword>
<keyword evidence="5 11" id="KW-0347">Helicase</keyword>
<sequence>MTKRAPGKDKQGKGKHDATPDLFEDLDEDPLVQAEPGEASEAPPTAEDETADVASATDGTAPNPALQDIDALLALLDRWVERGWLRALDRALAVFLHREVSDDSPLLLLAAALASHQLGRGHVCLDLAQTLAAPNLALSLPPEGDDLSDPPPLPSQVLEGLELERWRAALDHPLLVADGRDDHSGNTPLVRLDGPGSARLYLRRYWQYEQDIRRQISAKLAANESDAGGSAHDPIGNKFPPTKPGHHPDSQPAASRGSELVRDASAAQLRQALDALFPGDIRAPGPDWQKIACALAARAHFAVITGGPGTGKTTTVVKLLALLQSQQLAHTQRALRIRLAAPTGKAAARLNESIAGQVGGLRLDGVSDDPEALKRQIPTEVTTLHRLLGSRPDTRHFRHHTGNPLALDVLVIDEASMVDIEMMAAVLGALPPRARLILLGDKDQLASVEAGAVLGDLCQRAEGGHYSPATCQWLERVCDAPVPHEYRDANGQPLDQAIAMLRVSHRFDATSGIGQLAQAVNAPLTGDHQPRDKKHAIREVFRSAYADIARLALADADDPAFERLVVDGNPAGFVNRGTGRQHRGNELAPPTGYRHYLEVLKRQRPPAGSDPQAQREAFDTWALAVLEAHNRFQLLCALRKGPWGVEGLNLRIGKALRRENLISANDRELERGWYLGRPVLVTRNDYGLGLMNGDIGITLAQPHPQEPGRNVLRVAFPTANADKPIKWVLPSRLQAVETVFAMTVHKSQGSEFTHTALLLPDAPNPILTRELVYTGITRARHWLTLVETGRGMLDEAVTREVVRISGLERLQSHSHARLG</sequence>
<comment type="caution">
    <text evidence="15">The sequence shown here is derived from an EMBL/GenBank/DDBJ whole genome shotgun (WGS) entry which is preliminary data.</text>
</comment>
<dbReference type="InterPro" id="IPR041851">
    <property type="entry name" value="RecD_N_sf"/>
</dbReference>
<dbReference type="HAMAP" id="MF_01487">
    <property type="entry name" value="RecD"/>
    <property type="match status" value="1"/>
</dbReference>
<evidence type="ECO:0000256" key="10">
    <source>
        <dbReference type="ARBA" id="ARBA00023235"/>
    </source>
</evidence>
<dbReference type="EC" id="5.6.2.3" evidence="11"/>
<evidence type="ECO:0000256" key="3">
    <source>
        <dbReference type="ARBA" id="ARBA00022763"/>
    </source>
</evidence>
<feature type="compositionally biased region" description="Basic and acidic residues" evidence="12">
    <location>
        <begin position="1"/>
        <end position="19"/>
    </location>
</feature>
<dbReference type="PANTHER" id="PTHR43788:SF6">
    <property type="entry name" value="DNA HELICASE B"/>
    <property type="match status" value="1"/>
</dbReference>
<proteinExistence type="inferred from homology"/>
<dbReference type="Gene3D" id="1.10.10.1020">
    <property type="entry name" value="RecBCD complex, subunit RecD, N-terminal domain"/>
    <property type="match status" value="1"/>
</dbReference>
<evidence type="ECO:0000256" key="12">
    <source>
        <dbReference type="SAM" id="MobiDB-lite"/>
    </source>
</evidence>
<comment type="function">
    <text evidence="11">A helicase/nuclease that prepares dsDNA breaks (DSB) for recombinational DNA repair. Binds to DSBs and unwinds DNA via a highly rapid and processive ATP-dependent bidirectional helicase activity. Unwinds dsDNA until it encounters a Chi (crossover hotspot instigator) sequence from the 3' direction. Cuts ssDNA a few nucleotides 3' to the Chi site. The properties and activities of the enzyme are changed at Chi. The Chi-altered holoenzyme produces a long 3'-ssDNA overhang and facilitates RecA-binding to the ssDNA for homologous DNA recombination and repair. Holoenzyme degrades any linearized DNA that is unable to undergo homologous recombination. In the holoenzyme this subunit has ssDNA-dependent ATPase and 5'-3' helicase activity. When added to pre-assembled RecBC greatly stimulates nuclease activity and augments holoenzyme processivity. Negatively regulates the RecA-loading ability of RecBCD.</text>
</comment>
<keyword evidence="4 11" id="KW-0378">Hydrolase</keyword>
<reference evidence="16" key="1">
    <citation type="journal article" date="2019" name="Int. J. Syst. Evol. Microbiol.">
        <title>The Global Catalogue of Microorganisms (GCM) 10K type strain sequencing project: providing services to taxonomists for standard genome sequencing and annotation.</title>
        <authorList>
            <consortium name="The Broad Institute Genomics Platform"/>
            <consortium name="The Broad Institute Genome Sequencing Center for Infectious Disease"/>
            <person name="Wu L."/>
            <person name="Ma J."/>
        </authorList>
    </citation>
    <scope>NUCLEOTIDE SEQUENCE [LARGE SCALE GENOMIC DNA]</scope>
    <source>
        <strain evidence="16">JCM 18472</strain>
    </source>
</reference>
<evidence type="ECO:0000256" key="5">
    <source>
        <dbReference type="ARBA" id="ARBA00022806"/>
    </source>
</evidence>
<dbReference type="InterPro" id="IPR027417">
    <property type="entry name" value="P-loop_NTPase"/>
</dbReference>
<comment type="catalytic activity">
    <reaction evidence="11">
        <text>ATP + H2O = ADP + phosphate + H(+)</text>
        <dbReference type="Rhea" id="RHEA:13065"/>
        <dbReference type="ChEBI" id="CHEBI:15377"/>
        <dbReference type="ChEBI" id="CHEBI:15378"/>
        <dbReference type="ChEBI" id="CHEBI:30616"/>
        <dbReference type="ChEBI" id="CHEBI:43474"/>
        <dbReference type="ChEBI" id="CHEBI:456216"/>
        <dbReference type="EC" id="5.6.2.3"/>
    </reaction>
</comment>
<evidence type="ECO:0000256" key="6">
    <source>
        <dbReference type="ARBA" id="ARBA00022839"/>
    </source>
</evidence>
<comment type="miscellaneous">
    <text evidence="11">In the RecBCD complex, RecB has a slow 3'-5' helicase, an exonuclease activity and loads RecA onto ssDNA, RecD has a fast 5'-3' helicase activity, while RecC stimulates the ATPase and processivity of the RecB helicase and contributes to recognition of the Chi site.</text>
</comment>
<evidence type="ECO:0000256" key="9">
    <source>
        <dbReference type="ARBA" id="ARBA00023204"/>
    </source>
</evidence>
<feature type="binding site" evidence="11">
    <location>
        <begin position="306"/>
        <end position="313"/>
    </location>
    <ligand>
        <name>ATP</name>
        <dbReference type="ChEBI" id="CHEBI:30616"/>
    </ligand>
</feature>
<keyword evidence="2 11" id="KW-0547">Nucleotide-binding</keyword>
<keyword evidence="6 11" id="KW-0269">Exonuclease</keyword>
<evidence type="ECO:0000259" key="14">
    <source>
        <dbReference type="Pfam" id="PF21185"/>
    </source>
</evidence>
<accession>A0ABP9REK5</accession>
<dbReference type="InterPro" id="IPR049550">
    <property type="entry name" value="RecD_N"/>
</dbReference>
<evidence type="ECO:0000256" key="1">
    <source>
        <dbReference type="ARBA" id="ARBA00022722"/>
    </source>
</evidence>
<name>A0ABP9REK5_9GAMM</name>
<dbReference type="Gene3D" id="3.40.50.300">
    <property type="entry name" value="P-loop containing nucleotide triphosphate hydrolases"/>
    <property type="match status" value="3"/>
</dbReference>
<evidence type="ECO:0000256" key="8">
    <source>
        <dbReference type="ARBA" id="ARBA00023125"/>
    </source>
</evidence>
<keyword evidence="7 11" id="KW-0067">ATP-binding</keyword>
<keyword evidence="8 11" id="KW-0238">DNA-binding</keyword>
<evidence type="ECO:0000256" key="11">
    <source>
        <dbReference type="HAMAP-Rule" id="MF_01487"/>
    </source>
</evidence>
<dbReference type="Pfam" id="PF13245">
    <property type="entry name" value="AAA_19"/>
    <property type="match status" value="1"/>
</dbReference>
<organism evidence="15 16">
    <name type="scientific">Modicisalibacter zincidurans</name>
    <dbReference type="NCBI Taxonomy" id="1178777"/>
    <lineage>
        <taxon>Bacteria</taxon>
        <taxon>Pseudomonadati</taxon>
        <taxon>Pseudomonadota</taxon>
        <taxon>Gammaproteobacteria</taxon>
        <taxon>Oceanospirillales</taxon>
        <taxon>Halomonadaceae</taxon>
        <taxon>Modicisalibacter</taxon>
    </lineage>
</organism>
<dbReference type="InterPro" id="IPR050534">
    <property type="entry name" value="Coronavir_polyprotein_1ab"/>
</dbReference>
<dbReference type="Proteomes" id="UP001500074">
    <property type="component" value="Unassembled WGS sequence"/>
</dbReference>
<keyword evidence="16" id="KW-1185">Reference proteome</keyword>
<evidence type="ECO:0000256" key="7">
    <source>
        <dbReference type="ARBA" id="ARBA00022840"/>
    </source>
</evidence>
<feature type="region of interest" description="Disordered" evidence="12">
    <location>
        <begin position="1"/>
        <end position="64"/>
    </location>
</feature>
<dbReference type="PANTHER" id="PTHR43788">
    <property type="entry name" value="DNA2/NAM7 HELICASE FAMILY MEMBER"/>
    <property type="match status" value="1"/>
</dbReference>
<dbReference type="InterPro" id="IPR027785">
    <property type="entry name" value="UvrD-like_helicase_C"/>
</dbReference>
<protein>
    <recommendedName>
        <fullName evidence="11">RecBCD enzyme subunit RecD</fullName>
        <ecNumber evidence="11">5.6.2.3</ecNumber>
    </recommendedName>
    <alternativeName>
        <fullName evidence="11">DNA 5'-3' helicase subunit RecD</fullName>
    </alternativeName>
    <alternativeName>
        <fullName evidence="11">Exonuclease V subunit RecD</fullName>
        <shortName evidence="11">ExoV subunit RecD</shortName>
    </alternativeName>
    <alternativeName>
        <fullName evidence="11">Helicase/nuclease RecBCD subunit RecD</fullName>
    </alternativeName>
</protein>
<evidence type="ECO:0000313" key="15">
    <source>
        <dbReference type="EMBL" id="GAA5175537.1"/>
    </source>
</evidence>
<evidence type="ECO:0000256" key="2">
    <source>
        <dbReference type="ARBA" id="ARBA00022741"/>
    </source>
</evidence>
<dbReference type="EMBL" id="BAABKI010000020">
    <property type="protein sequence ID" value="GAA5175537.1"/>
    <property type="molecule type" value="Genomic_DNA"/>
</dbReference>
<evidence type="ECO:0000259" key="13">
    <source>
        <dbReference type="Pfam" id="PF13538"/>
    </source>
</evidence>
<gene>
    <name evidence="11 15" type="primary">recD</name>
    <name evidence="15" type="ORF">GCM10023342_19040</name>
</gene>
<feature type="domain" description="UvrD-like helicase C-terminal" evidence="13">
    <location>
        <begin position="739"/>
        <end position="786"/>
    </location>
</feature>
<dbReference type="InterPro" id="IPR006344">
    <property type="entry name" value="RecD"/>
</dbReference>
<comment type="similarity">
    <text evidence="11">Belongs to the RecD family.</text>
</comment>
<evidence type="ECO:0000313" key="16">
    <source>
        <dbReference type="Proteomes" id="UP001500074"/>
    </source>
</evidence>
<dbReference type="CDD" id="cd17933">
    <property type="entry name" value="DEXSc_RecD-like"/>
    <property type="match status" value="1"/>
</dbReference>
<feature type="domain" description="RecBCD enzyme subunit RecD N-terminal" evidence="14">
    <location>
        <begin position="81"/>
        <end position="191"/>
    </location>
</feature>
<keyword evidence="10 11" id="KW-0413">Isomerase</keyword>
<keyword evidence="1 11" id="KW-0540">Nuclease</keyword>
<dbReference type="CDD" id="cd18809">
    <property type="entry name" value="SF1_C_RecD"/>
    <property type="match status" value="1"/>
</dbReference>